<evidence type="ECO:0000313" key="2">
    <source>
        <dbReference type="Proteomes" id="UP000177979"/>
    </source>
</evidence>
<name>A0A1F5EW88_9BACT</name>
<accession>A0A1F5EW88</accession>
<gene>
    <name evidence="1" type="ORF">A2703_00730</name>
</gene>
<dbReference type="AlphaFoldDB" id="A0A1F5EW88"/>
<evidence type="ECO:0000313" key="1">
    <source>
        <dbReference type="EMBL" id="OGD71536.1"/>
    </source>
</evidence>
<proteinExistence type="predicted"/>
<dbReference type="STRING" id="1817722.A2703_00730"/>
<organism evidence="1 2">
    <name type="scientific">Candidatus Collierbacteria bacterium RIFCSPHIGHO2_01_FULL_50_25</name>
    <dbReference type="NCBI Taxonomy" id="1817722"/>
    <lineage>
        <taxon>Bacteria</taxon>
        <taxon>Candidatus Collieribacteriota</taxon>
    </lineage>
</organism>
<dbReference type="EMBL" id="MFAG01000029">
    <property type="protein sequence ID" value="OGD71536.1"/>
    <property type="molecule type" value="Genomic_DNA"/>
</dbReference>
<sequence length="321" mass="37354">MHLNPQNNFVHISLPKEKHMNIPPITRRVLLVIYNPRIKGNGNRRLIEVTGWNDPDLLTASYIKDLRDASHGYANFEIVERLEVDRFPVNADGFVYDGDEYIHCLRSRGGFHKPDGTDYHRILADFDVINRINRRQIDEVWLFAFPYAGFWESTMAGPGAFWCNSPALTNTAHAQRRFVIMGFSFERGVGEMLENMGHRAESMIEPLFRNLRGEANLWERFTRYDKTHPGRAEVGNIHFAPNSLRDYDWGNKGEVRSRYHTWKNFPFLDGEAQIVDASHWGQGDTRAHHLWWFDLLPHIEGSANGISYNWWQYVIDPNTAP</sequence>
<dbReference type="Proteomes" id="UP000177979">
    <property type="component" value="Unassembled WGS sequence"/>
</dbReference>
<reference evidence="1 2" key="1">
    <citation type="journal article" date="2016" name="Nat. Commun.">
        <title>Thousands of microbial genomes shed light on interconnected biogeochemical processes in an aquifer system.</title>
        <authorList>
            <person name="Anantharaman K."/>
            <person name="Brown C.T."/>
            <person name="Hug L.A."/>
            <person name="Sharon I."/>
            <person name="Castelle C.J."/>
            <person name="Probst A.J."/>
            <person name="Thomas B.C."/>
            <person name="Singh A."/>
            <person name="Wilkins M.J."/>
            <person name="Karaoz U."/>
            <person name="Brodie E.L."/>
            <person name="Williams K.H."/>
            <person name="Hubbard S.S."/>
            <person name="Banfield J.F."/>
        </authorList>
    </citation>
    <scope>NUCLEOTIDE SEQUENCE [LARGE SCALE GENOMIC DNA]</scope>
</reference>
<comment type="caution">
    <text evidence="1">The sequence shown here is derived from an EMBL/GenBank/DDBJ whole genome shotgun (WGS) entry which is preliminary data.</text>
</comment>
<protein>
    <submittedName>
        <fullName evidence="1">Uncharacterized protein</fullName>
    </submittedName>
</protein>